<organism evidence="1 2">
    <name type="scientific">Bartonella koehlerae C-29</name>
    <dbReference type="NCBI Taxonomy" id="1134510"/>
    <lineage>
        <taxon>Bacteria</taxon>
        <taxon>Pseudomonadati</taxon>
        <taxon>Pseudomonadota</taxon>
        <taxon>Alphaproteobacteria</taxon>
        <taxon>Hyphomicrobiales</taxon>
        <taxon>Bartonellaceae</taxon>
        <taxon>Bartonella</taxon>
    </lineage>
</organism>
<gene>
    <name evidence="1" type="ORF">O9A_00667</name>
</gene>
<dbReference type="PATRIC" id="fig|1134510.3.peg.774"/>
<accession>A0A067WHJ0</accession>
<dbReference type="Pfam" id="PF17264">
    <property type="entry name" value="DUF5330"/>
    <property type="match status" value="1"/>
</dbReference>
<sequence length="80" mass="8955">MTAFKETLSDLGKFCDRNIETCKIGKFFLSSLSERASYGAKAAYEYLGNILSDKNIAQFENISPNVDEKSSQKKKHSTLP</sequence>
<dbReference type="InterPro" id="IPR035220">
    <property type="entry name" value="DUF5330"/>
</dbReference>
<evidence type="ECO:0000313" key="1">
    <source>
        <dbReference type="EMBL" id="KEC55387.1"/>
    </source>
</evidence>
<dbReference type="HOGENOM" id="CLU_2506013_0_0_5"/>
<dbReference type="EMBL" id="AHPL01000007">
    <property type="protein sequence ID" value="KEC55387.1"/>
    <property type="molecule type" value="Genomic_DNA"/>
</dbReference>
<evidence type="ECO:0000313" key="2">
    <source>
        <dbReference type="Proteomes" id="UP000027015"/>
    </source>
</evidence>
<reference evidence="1 2" key="1">
    <citation type="submission" date="2012-04" db="EMBL/GenBank/DDBJ databases">
        <title>The Genome Sequence of Bartonella koehlerae C-29.</title>
        <authorList>
            <consortium name="The Broad Institute Genome Sequencing Platform"/>
            <consortium name="The Broad Institute Genome Sequencing Center for Infectious Disease"/>
            <person name="Feldgarden M."/>
            <person name="Kirby J."/>
            <person name="Kosoy M."/>
            <person name="Birtles R."/>
            <person name="Probert W.S."/>
            <person name="Chiaraviglio L."/>
            <person name="Walker B."/>
            <person name="Young S.K."/>
            <person name="Zeng Q."/>
            <person name="Gargeya S."/>
            <person name="Fitzgerald M."/>
            <person name="Haas B."/>
            <person name="Abouelleil A."/>
            <person name="Alvarado L."/>
            <person name="Arachchi H.M."/>
            <person name="Berlin A.M."/>
            <person name="Chapman S.B."/>
            <person name="Goldberg J."/>
            <person name="Griggs A."/>
            <person name="Gujja S."/>
            <person name="Hansen M."/>
            <person name="Howarth C."/>
            <person name="Imamovic A."/>
            <person name="Larimer J."/>
            <person name="McCowen C."/>
            <person name="Montmayeur A."/>
            <person name="Murphy C."/>
            <person name="Neiman D."/>
            <person name="Pearson M."/>
            <person name="Priest M."/>
            <person name="Roberts A."/>
            <person name="Saif S."/>
            <person name="Shea T."/>
            <person name="Sisk P."/>
            <person name="Sykes S."/>
            <person name="Wortman J."/>
            <person name="Nusbaum C."/>
            <person name="Birren B."/>
        </authorList>
    </citation>
    <scope>NUCLEOTIDE SEQUENCE [LARGE SCALE GENOMIC DNA]</scope>
    <source>
        <strain evidence="1 2">C-29</strain>
    </source>
</reference>
<name>A0A067WHJ0_9HYPH</name>
<comment type="caution">
    <text evidence="1">The sequence shown here is derived from an EMBL/GenBank/DDBJ whole genome shotgun (WGS) entry which is preliminary data.</text>
</comment>
<proteinExistence type="predicted"/>
<protein>
    <submittedName>
        <fullName evidence="1">Uncharacterized protein</fullName>
    </submittedName>
</protein>
<dbReference type="eggNOG" id="ENOG5032Z7R">
    <property type="taxonomic scope" value="Bacteria"/>
</dbReference>
<keyword evidence="2" id="KW-1185">Reference proteome</keyword>
<dbReference type="AlphaFoldDB" id="A0A067WHJ0"/>
<dbReference type="Proteomes" id="UP000027015">
    <property type="component" value="Unassembled WGS sequence"/>
</dbReference>